<keyword evidence="2" id="KW-1185">Reference proteome</keyword>
<dbReference type="AlphaFoldDB" id="A0A5B7JAL9"/>
<evidence type="ECO:0000313" key="2">
    <source>
        <dbReference type="Proteomes" id="UP000324222"/>
    </source>
</evidence>
<dbReference type="EMBL" id="VSRR010096049">
    <property type="protein sequence ID" value="MPC93780.1"/>
    <property type="molecule type" value="Genomic_DNA"/>
</dbReference>
<proteinExistence type="predicted"/>
<dbReference type="Proteomes" id="UP000324222">
    <property type="component" value="Unassembled WGS sequence"/>
</dbReference>
<evidence type="ECO:0000313" key="1">
    <source>
        <dbReference type="EMBL" id="MPC93780.1"/>
    </source>
</evidence>
<name>A0A5B7JAL9_PORTR</name>
<organism evidence="1 2">
    <name type="scientific">Portunus trituberculatus</name>
    <name type="common">Swimming crab</name>
    <name type="synonym">Neptunus trituberculatus</name>
    <dbReference type="NCBI Taxonomy" id="210409"/>
    <lineage>
        <taxon>Eukaryota</taxon>
        <taxon>Metazoa</taxon>
        <taxon>Ecdysozoa</taxon>
        <taxon>Arthropoda</taxon>
        <taxon>Crustacea</taxon>
        <taxon>Multicrustacea</taxon>
        <taxon>Malacostraca</taxon>
        <taxon>Eumalacostraca</taxon>
        <taxon>Eucarida</taxon>
        <taxon>Decapoda</taxon>
        <taxon>Pleocyemata</taxon>
        <taxon>Brachyura</taxon>
        <taxon>Eubrachyura</taxon>
        <taxon>Portunoidea</taxon>
        <taxon>Portunidae</taxon>
        <taxon>Portuninae</taxon>
        <taxon>Portunus</taxon>
    </lineage>
</organism>
<sequence>MTQHSVTMYPCCRRRAQHPAVRRAAHDLTPISTCLR</sequence>
<gene>
    <name evidence="1" type="ORF">E2C01_088921</name>
</gene>
<comment type="caution">
    <text evidence="1">The sequence shown here is derived from an EMBL/GenBank/DDBJ whole genome shotgun (WGS) entry which is preliminary data.</text>
</comment>
<accession>A0A5B7JAL9</accession>
<reference evidence="1 2" key="1">
    <citation type="submission" date="2019-05" db="EMBL/GenBank/DDBJ databases">
        <title>Another draft genome of Portunus trituberculatus and its Hox gene families provides insights of decapod evolution.</title>
        <authorList>
            <person name="Jeong J.-H."/>
            <person name="Song I."/>
            <person name="Kim S."/>
            <person name="Choi T."/>
            <person name="Kim D."/>
            <person name="Ryu S."/>
            <person name="Kim W."/>
        </authorList>
    </citation>
    <scope>NUCLEOTIDE SEQUENCE [LARGE SCALE GENOMIC DNA]</scope>
    <source>
        <tissue evidence="1">Muscle</tissue>
    </source>
</reference>
<protein>
    <submittedName>
        <fullName evidence="1">Uncharacterized protein</fullName>
    </submittedName>
</protein>